<dbReference type="EMBL" id="GBXM01107358">
    <property type="protein sequence ID" value="JAH01219.1"/>
    <property type="molecule type" value="Transcribed_RNA"/>
</dbReference>
<sequence>MVPYSFFSSGIVMVILQQFFKKVHCEMPAEGDHTILFLNKKYEQKYIFYILPQSLNNARHFFFTLS</sequence>
<accession>A0A0E9P9L7</accession>
<organism evidence="1">
    <name type="scientific">Anguilla anguilla</name>
    <name type="common">European freshwater eel</name>
    <name type="synonym">Muraena anguilla</name>
    <dbReference type="NCBI Taxonomy" id="7936"/>
    <lineage>
        <taxon>Eukaryota</taxon>
        <taxon>Metazoa</taxon>
        <taxon>Chordata</taxon>
        <taxon>Craniata</taxon>
        <taxon>Vertebrata</taxon>
        <taxon>Euteleostomi</taxon>
        <taxon>Actinopterygii</taxon>
        <taxon>Neopterygii</taxon>
        <taxon>Teleostei</taxon>
        <taxon>Anguilliformes</taxon>
        <taxon>Anguillidae</taxon>
        <taxon>Anguilla</taxon>
    </lineage>
</organism>
<reference evidence="1" key="1">
    <citation type="submission" date="2014-11" db="EMBL/GenBank/DDBJ databases">
        <authorList>
            <person name="Amaro Gonzalez C."/>
        </authorList>
    </citation>
    <scope>NUCLEOTIDE SEQUENCE</scope>
</reference>
<protein>
    <submittedName>
        <fullName evidence="1">Uncharacterized protein</fullName>
    </submittedName>
</protein>
<dbReference type="AlphaFoldDB" id="A0A0E9P9L7"/>
<proteinExistence type="predicted"/>
<reference evidence="1" key="2">
    <citation type="journal article" date="2015" name="Fish Shellfish Immunol.">
        <title>Early steps in the European eel (Anguilla anguilla)-Vibrio vulnificus interaction in the gills: Role of the RtxA13 toxin.</title>
        <authorList>
            <person name="Callol A."/>
            <person name="Pajuelo D."/>
            <person name="Ebbesson L."/>
            <person name="Teles M."/>
            <person name="MacKenzie S."/>
            <person name="Amaro C."/>
        </authorList>
    </citation>
    <scope>NUCLEOTIDE SEQUENCE</scope>
</reference>
<evidence type="ECO:0000313" key="1">
    <source>
        <dbReference type="EMBL" id="JAH01219.1"/>
    </source>
</evidence>
<name>A0A0E9P9L7_ANGAN</name>